<reference evidence="2" key="1">
    <citation type="submission" date="2016-11" db="UniProtKB">
        <authorList>
            <consortium name="WormBaseParasite"/>
        </authorList>
    </citation>
    <scope>IDENTIFICATION</scope>
    <source>
        <strain evidence="2">KR3021</strain>
    </source>
</reference>
<sequence length="184" mass="20963">MTNLVTLVFPLLVILPKSQSYDTADNYQPNEYTATCYTEIEQPFPEHPMVPCSFLDYRFIKCYRLIKKNGTMETKCIRDPKTGIPEKINVSCVVYPCIECSGTRNFTRETSCVTYNGHYFMTNLLYSIFLGFCGIDRFSLGHMSSAFVKLITLGGLGIWWIIDIVLLVTGYLTPADGSLWEPFN</sequence>
<protein>
    <submittedName>
        <fullName evidence="2">TM2 domain-containing protein</fullName>
    </submittedName>
</protein>
<name>A0AC35U5J2_9BILA</name>
<organism evidence="1 2">
    <name type="scientific">Rhabditophanes sp. KR3021</name>
    <dbReference type="NCBI Taxonomy" id="114890"/>
    <lineage>
        <taxon>Eukaryota</taxon>
        <taxon>Metazoa</taxon>
        <taxon>Ecdysozoa</taxon>
        <taxon>Nematoda</taxon>
        <taxon>Chromadorea</taxon>
        <taxon>Rhabditida</taxon>
        <taxon>Tylenchina</taxon>
        <taxon>Panagrolaimomorpha</taxon>
        <taxon>Strongyloidoidea</taxon>
        <taxon>Alloionematidae</taxon>
        <taxon>Rhabditophanes</taxon>
    </lineage>
</organism>
<proteinExistence type="predicted"/>
<dbReference type="Proteomes" id="UP000095286">
    <property type="component" value="Unplaced"/>
</dbReference>
<evidence type="ECO:0000313" key="1">
    <source>
        <dbReference type="Proteomes" id="UP000095286"/>
    </source>
</evidence>
<evidence type="ECO:0000313" key="2">
    <source>
        <dbReference type="WBParaSite" id="RSKR_0000777700.1"/>
    </source>
</evidence>
<accession>A0AC35U5J2</accession>
<dbReference type="WBParaSite" id="RSKR_0000777700.1">
    <property type="protein sequence ID" value="RSKR_0000777700.1"/>
    <property type="gene ID" value="RSKR_0000777700"/>
</dbReference>